<organism evidence="1 2">
    <name type="scientific">Parascaris equorum</name>
    <name type="common">Equine roundworm</name>
    <dbReference type="NCBI Taxonomy" id="6256"/>
    <lineage>
        <taxon>Eukaryota</taxon>
        <taxon>Metazoa</taxon>
        <taxon>Ecdysozoa</taxon>
        <taxon>Nematoda</taxon>
        <taxon>Chromadorea</taxon>
        <taxon>Rhabditida</taxon>
        <taxon>Spirurina</taxon>
        <taxon>Ascaridomorpha</taxon>
        <taxon>Ascaridoidea</taxon>
        <taxon>Ascarididae</taxon>
        <taxon>Parascaris</taxon>
    </lineage>
</organism>
<dbReference type="WBParaSite" id="PEQ_0000407401-mRNA-1">
    <property type="protein sequence ID" value="PEQ_0000407401-mRNA-1"/>
    <property type="gene ID" value="PEQ_0000407401"/>
</dbReference>
<proteinExistence type="predicted"/>
<accession>A0A914RQ66</accession>
<dbReference type="Proteomes" id="UP000887564">
    <property type="component" value="Unplaced"/>
</dbReference>
<evidence type="ECO:0000313" key="1">
    <source>
        <dbReference type="Proteomes" id="UP000887564"/>
    </source>
</evidence>
<keyword evidence="1" id="KW-1185">Reference proteome</keyword>
<name>A0A914RQ66_PAREQ</name>
<dbReference type="AlphaFoldDB" id="A0A914RQ66"/>
<sequence>MLLDPHSAWDGGTQENVDILVSERSAISELARSIRKELDPSAVPA</sequence>
<protein>
    <submittedName>
        <fullName evidence="2">Uncharacterized protein</fullName>
    </submittedName>
</protein>
<reference evidence="2" key="1">
    <citation type="submission" date="2022-11" db="UniProtKB">
        <authorList>
            <consortium name="WormBaseParasite"/>
        </authorList>
    </citation>
    <scope>IDENTIFICATION</scope>
</reference>
<evidence type="ECO:0000313" key="2">
    <source>
        <dbReference type="WBParaSite" id="PEQ_0000407401-mRNA-1"/>
    </source>
</evidence>